<evidence type="ECO:0000313" key="2">
    <source>
        <dbReference type="EMBL" id="VAW64297.1"/>
    </source>
</evidence>
<reference evidence="2" key="1">
    <citation type="submission" date="2018-06" db="EMBL/GenBank/DDBJ databases">
        <authorList>
            <person name="Zhirakovskaya E."/>
        </authorList>
    </citation>
    <scope>NUCLEOTIDE SEQUENCE</scope>
</reference>
<dbReference type="Gene3D" id="3.40.30.10">
    <property type="entry name" value="Glutaredoxin"/>
    <property type="match status" value="1"/>
</dbReference>
<organism evidence="2">
    <name type="scientific">hydrothermal vent metagenome</name>
    <dbReference type="NCBI Taxonomy" id="652676"/>
    <lineage>
        <taxon>unclassified sequences</taxon>
        <taxon>metagenomes</taxon>
        <taxon>ecological metagenomes</taxon>
    </lineage>
</organism>
<dbReference type="Pfam" id="PF13417">
    <property type="entry name" value="GST_N_3"/>
    <property type="match status" value="1"/>
</dbReference>
<dbReference type="PROSITE" id="PS00195">
    <property type="entry name" value="GLUTAREDOXIN_1"/>
    <property type="match status" value="1"/>
</dbReference>
<gene>
    <name evidence="2" type="ORF">MNBD_GAMMA09-1381</name>
</gene>
<dbReference type="PROSITE" id="PS50404">
    <property type="entry name" value="GST_NTER"/>
    <property type="match status" value="1"/>
</dbReference>
<accession>A0A3B0XM96</accession>
<name>A0A3B0XM96_9ZZZZ</name>
<dbReference type="EMBL" id="UOFI01000054">
    <property type="protein sequence ID" value="VAW64297.1"/>
    <property type="molecule type" value="Genomic_DNA"/>
</dbReference>
<protein>
    <submittedName>
        <fullName evidence="2">Glutaredoxin</fullName>
    </submittedName>
</protein>
<evidence type="ECO:0000259" key="1">
    <source>
        <dbReference type="PROSITE" id="PS50404"/>
    </source>
</evidence>
<dbReference type="SUPFAM" id="SSF52833">
    <property type="entry name" value="Thioredoxin-like"/>
    <property type="match status" value="1"/>
</dbReference>
<feature type="domain" description="GST N-terminal" evidence="1">
    <location>
        <begin position="41"/>
        <end position="123"/>
    </location>
</feature>
<dbReference type="InterPro" id="IPR004045">
    <property type="entry name" value="Glutathione_S-Trfase_N"/>
</dbReference>
<dbReference type="AlphaFoldDB" id="A0A3B0XM96"/>
<dbReference type="InterPro" id="IPR011767">
    <property type="entry name" value="GLR_AS"/>
</dbReference>
<dbReference type="PROSITE" id="PS51354">
    <property type="entry name" value="GLUTAREDOXIN_2"/>
    <property type="match status" value="1"/>
</dbReference>
<dbReference type="InterPro" id="IPR036249">
    <property type="entry name" value="Thioredoxin-like_sf"/>
</dbReference>
<proteinExistence type="predicted"/>
<sequence>MLLKILREGLGRLIILVSFFMPPKKINRSEEEQKCVDQATSDMSLYQFYACPFCLKTRRALKRLELNIQTVDAQANPGRAELLAGGGEIKVPCLRIDNQGEITWMYESTEIILYLEQQFGENSSPCEMSS</sequence>